<keyword evidence="3" id="KW-1185">Reference proteome</keyword>
<evidence type="ECO:0000313" key="4">
    <source>
        <dbReference type="WBParaSite" id="ASIM_0000368301-mRNA-1"/>
    </source>
</evidence>
<sequence length="94" mass="10938">MDYLDSRLKTFFLMIQEKCSDESTDDQPEREDDKNDTDESVVREKTFLMVESSGELKNWAGTLMFEISFDDGDGGDARIVLCFVYQMKCERLKT</sequence>
<dbReference type="WBParaSite" id="ASIM_0000368301-mRNA-1">
    <property type="protein sequence ID" value="ASIM_0000368301-mRNA-1"/>
    <property type="gene ID" value="ASIM_0000368301"/>
</dbReference>
<accession>A0A0M3J7Y4</accession>
<name>A0A0M3J7Y4_ANISI</name>
<gene>
    <name evidence="2" type="ORF">ASIM_LOCUS3517</name>
</gene>
<evidence type="ECO:0000313" key="3">
    <source>
        <dbReference type="Proteomes" id="UP000267096"/>
    </source>
</evidence>
<organism evidence="4">
    <name type="scientific">Anisakis simplex</name>
    <name type="common">Herring worm</name>
    <dbReference type="NCBI Taxonomy" id="6269"/>
    <lineage>
        <taxon>Eukaryota</taxon>
        <taxon>Metazoa</taxon>
        <taxon>Ecdysozoa</taxon>
        <taxon>Nematoda</taxon>
        <taxon>Chromadorea</taxon>
        <taxon>Rhabditida</taxon>
        <taxon>Spirurina</taxon>
        <taxon>Ascaridomorpha</taxon>
        <taxon>Ascaridoidea</taxon>
        <taxon>Anisakidae</taxon>
        <taxon>Anisakis</taxon>
        <taxon>Anisakis simplex complex</taxon>
    </lineage>
</organism>
<dbReference type="EMBL" id="UYRR01005519">
    <property type="protein sequence ID" value="VDK21842.1"/>
    <property type="molecule type" value="Genomic_DNA"/>
</dbReference>
<protein>
    <submittedName>
        <fullName evidence="2 4">Uncharacterized protein</fullName>
    </submittedName>
</protein>
<reference evidence="2 3" key="2">
    <citation type="submission" date="2018-11" db="EMBL/GenBank/DDBJ databases">
        <authorList>
            <consortium name="Pathogen Informatics"/>
        </authorList>
    </citation>
    <scope>NUCLEOTIDE SEQUENCE [LARGE SCALE GENOMIC DNA]</scope>
</reference>
<feature type="region of interest" description="Disordered" evidence="1">
    <location>
        <begin position="19"/>
        <end position="39"/>
    </location>
</feature>
<feature type="compositionally biased region" description="Acidic residues" evidence="1">
    <location>
        <begin position="22"/>
        <end position="39"/>
    </location>
</feature>
<reference evidence="4" key="1">
    <citation type="submission" date="2017-02" db="UniProtKB">
        <authorList>
            <consortium name="WormBaseParasite"/>
        </authorList>
    </citation>
    <scope>IDENTIFICATION</scope>
</reference>
<dbReference type="AlphaFoldDB" id="A0A0M3J7Y4"/>
<evidence type="ECO:0000256" key="1">
    <source>
        <dbReference type="SAM" id="MobiDB-lite"/>
    </source>
</evidence>
<dbReference type="Proteomes" id="UP000267096">
    <property type="component" value="Unassembled WGS sequence"/>
</dbReference>
<proteinExistence type="predicted"/>
<evidence type="ECO:0000313" key="2">
    <source>
        <dbReference type="EMBL" id="VDK21842.1"/>
    </source>
</evidence>